<comment type="similarity">
    <text evidence="1 2">Belongs to the small heat shock protein (HSP20) family.</text>
</comment>
<dbReference type="InterPro" id="IPR008978">
    <property type="entry name" value="HSP20-like_chaperone"/>
</dbReference>
<accession>A0A3S2VTM6</accession>
<dbReference type="PROSITE" id="PS01031">
    <property type="entry name" value="SHSP"/>
    <property type="match status" value="1"/>
</dbReference>
<sequence>MTELTQQAKTDTTPARTEPALLPPVDVIEDSTGITLYADLPGVPKDRLQLRVEGDQLSIEAETVLPVPQGMDATHVEVGLSRYRRAFTLSKELDAEKVSAEMSHGVLRVRIPKAAHAQPRRIAVQVA</sequence>
<dbReference type="Pfam" id="PF00011">
    <property type="entry name" value="HSP20"/>
    <property type="match status" value="1"/>
</dbReference>
<evidence type="ECO:0000313" key="5">
    <source>
        <dbReference type="Proteomes" id="UP000288178"/>
    </source>
</evidence>
<evidence type="ECO:0000256" key="1">
    <source>
        <dbReference type="PROSITE-ProRule" id="PRU00285"/>
    </source>
</evidence>
<feature type="domain" description="SHSP" evidence="3">
    <location>
        <begin position="16"/>
        <end position="127"/>
    </location>
</feature>
<keyword evidence="5" id="KW-1185">Reference proteome</keyword>
<dbReference type="RefSeq" id="WP_128200806.1">
    <property type="nucleotide sequence ID" value="NZ_SACT01000010.1"/>
</dbReference>
<dbReference type="CDD" id="cd06464">
    <property type="entry name" value="ACD_sHsps-like"/>
    <property type="match status" value="1"/>
</dbReference>
<dbReference type="AlphaFoldDB" id="A0A3S2VTM6"/>
<reference evidence="4 5" key="1">
    <citation type="submission" date="2019-01" db="EMBL/GenBank/DDBJ databases">
        <authorList>
            <person name="Chen W.-M."/>
        </authorList>
    </citation>
    <scope>NUCLEOTIDE SEQUENCE [LARGE SCALE GENOMIC DNA]</scope>
    <source>
        <strain evidence="4 5">ICH-3</strain>
    </source>
</reference>
<evidence type="ECO:0000313" key="4">
    <source>
        <dbReference type="EMBL" id="RVT48406.1"/>
    </source>
</evidence>
<dbReference type="InterPro" id="IPR031107">
    <property type="entry name" value="Small_HSP"/>
</dbReference>
<organism evidence="4 5">
    <name type="scientific">Rubrivivax albus</name>
    <dbReference type="NCBI Taxonomy" id="2499835"/>
    <lineage>
        <taxon>Bacteria</taxon>
        <taxon>Pseudomonadati</taxon>
        <taxon>Pseudomonadota</taxon>
        <taxon>Betaproteobacteria</taxon>
        <taxon>Burkholderiales</taxon>
        <taxon>Sphaerotilaceae</taxon>
        <taxon>Rubrivivax</taxon>
    </lineage>
</organism>
<evidence type="ECO:0000256" key="2">
    <source>
        <dbReference type="RuleBase" id="RU003616"/>
    </source>
</evidence>
<gene>
    <name evidence="4" type="ORF">ENE75_22180</name>
</gene>
<dbReference type="EMBL" id="SACT01000010">
    <property type="protein sequence ID" value="RVT48406.1"/>
    <property type="molecule type" value="Genomic_DNA"/>
</dbReference>
<name>A0A3S2VTM6_9BURK</name>
<proteinExistence type="inferred from homology"/>
<dbReference type="Proteomes" id="UP000288178">
    <property type="component" value="Unassembled WGS sequence"/>
</dbReference>
<dbReference type="Gene3D" id="2.60.40.790">
    <property type="match status" value="1"/>
</dbReference>
<dbReference type="SUPFAM" id="SSF49764">
    <property type="entry name" value="HSP20-like chaperones"/>
    <property type="match status" value="1"/>
</dbReference>
<comment type="caution">
    <text evidence="4">The sequence shown here is derived from an EMBL/GenBank/DDBJ whole genome shotgun (WGS) entry which is preliminary data.</text>
</comment>
<dbReference type="OrthoDB" id="9788892at2"/>
<evidence type="ECO:0000259" key="3">
    <source>
        <dbReference type="PROSITE" id="PS01031"/>
    </source>
</evidence>
<dbReference type="InterPro" id="IPR002068">
    <property type="entry name" value="A-crystallin/Hsp20_dom"/>
</dbReference>
<dbReference type="PANTHER" id="PTHR11527">
    <property type="entry name" value="HEAT-SHOCK PROTEIN 20 FAMILY MEMBER"/>
    <property type="match status" value="1"/>
</dbReference>
<protein>
    <submittedName>
        <fullName evidence="4">Hsp20/alpha crystallin family protein</fullName>
    </submittedName>
</protein>